<feature type="compositionally biased region" description="Basic and acidic residues" evidence="1">
    <location>
        <begin position="41"/>
        <end position="51"/>
    </location>
</feature>
<keyword evidence="3" id="KW-0732">Signal</keyword>
<feature type="region of interest" description="Disordered" evidence="1">
    <location>
        <begin position="152"/>
        <end position="212"/>
    </location>
</feature>
<evidence type="ECO:0000256" key="1">
    <source>
        <dbReference type="SAM" id="MobiDB-lite"/>
    </source>
</evidence>
<organism evidence="5">
    <name type="scientific">Isoptericola variabilis (strain 225)</name>
    <dbReference type="NCBI Taxonomy" id="743718"/>
    <lineage>
        <taxon>Bacteria</taxon>
        <taxon>Bacillati</taxon>
        <taxon>Actinomycetota</taxon>
        <taxon>Actinomycetes</taxon>
        <taxon>Micrococcales</taxon>
        <taxon>Promicromonosporaceae</taxon>
        <taxon>Isoptericola</taxon>
    </lineage>
</organism>
<feature type="compositionally biased region" description="Acidic residues" evidence="1">
    <location>
        <begin position="181"/>
        <end position="193"/>
    </location>
</feature>
<reference evidence="4 5" key="1">
    <citation type="submission" date="2011-05" db="EMBL/GenBank/DDBJ databases">
        <title>Complete sequence of Isoptericola variabilis 225.</title>
        <authorList>
            <consortium name="US DOE Joint Genome Institute"/>
            <person name="Lucas S."/>
            <person name="Han J."/>
            <person name="Lapidus A."/>
            <person name="Cheng J.-F."/>
            <person name="Goodwin L."/>
            <person name="Pitluck S."/>
            <person name="Peters L."/>
            <person name="Mikhailova N."/>
            <person name="Zeytun A."/>
            <person name="Han C."/>
            <person name="Tapia R."/>
            <person name="Land M."/>
            <person name="Hauser L."/>
            <person name="Kyrpides N."/>
            <person name="Ivanova N."/>
            <person name="Pagani I."/>
            <person name="Siebers A."/>
            <person name="Allgaier M."/>
            <person name="Thelen M."/>
            <person name="Hugenholtz P."/>
            <person name="Gladden J."/>
            <person name="Woyke T."/>
        </authorList>
    </citation>
    <scope>NUCLEOTIDE SEQUENCE [LARGE SCALE GENOMIC DNA]</scope>
    <source>
        <strain evidence="5">225</strain>
    </source>
</reference>
<dbReference type="KEGG" id="iva:Isova_2475"/>
<accession>F6FSM4</accession>
<dbReference type="HOGENOM" id="CLU_996692_0_0_11"/>
<evidence type="ECO:0000256" key="2">
    <source>
        <dbReference type="SAM" id="Phobius"/>
    </source>
</evidence>
<feature type="chain" id="PRO_5003339885" description="LPXTG-motif cell wall anchor domain protein" evidence="3">
    <location>
        <begin position="24"/>
        <end position="279"/>
    </location>
</feature>
<feature type="compositionally biased region" description="Low complexity" evidence="1">
    <location>
        <begin position="157"/>
        <end position="180"/>
    </location>
</feature>
<keyword evidence="2" id="KW-0812">Transmembrane</keyword>
<gene>
    <name evidence="4" type="ordered locus">Isova_2475</name>
</gene>
<keyword evidence="2" id="KW-1133">Transmembrane helix</keyword>
<keyword evidence="5" id="KW-1185">Reference proteome</keyword>
<sequence length="279" mass="27755">MRRPALISAALLVTAALAGPASALSAPALPATPPGPGDAEVGERWDGGTAEHEGTTYSWPDATFSYDGQVCPDLDVPKTDVGGEQTTVTLTAPDGMLISSYCVKAGSTSRGEGPKIVVLDEPVAELEIAYPTGGKLKAISHYAVAYVAAPAQEPGDETATTTPPGTAGPEEDAPASADEPATTDEGEAPEGTDEQPVTLTPTATPAPTDGTAVDAEDVELVADTSDDAAPGVEATPGAVDAPSLAMTGAQVTTLVVAALALVAVGATTIVLVRRRGGSA</sequence>
<evidence type="ECO:0000313" key="5">
    <source>
        <dbReference type="Proteomes" id="UP000009236"/>
    </source>
</evidence>
<proteinExistence type="predicted"/>
<name>F6FSM4_ISOV2</name>
<feature type="signal peptide" evidence="3">
    <location>
        <begin position="1"/>
        <end position="23"/>
    </location>
</feature>
<dbReference type="EMBL" id="CP002810">
    <property type="protein sequence ID" value="AEG45186.1"/>
    <property type="molecule type" value="Genomic_DNA"/>
</dbReference>
<evidence type="ECO:0000256" key="3">
    <source>
        <dbReference type="SAM" id="SignalP"/>
    </source>
</evidence>
<evidence type="ECO:0000313" key="4">
    <source>
        <dbReference type="EMBL" id="AEG45186.1"/>
    </source>
</evidence>
<evidence type="ECO:0008006" key="6">
    <source>
        <dbReference type="Google" id="ProtNLM"/>
    </source>
</evidence>
<dbReference type="RefSeq" id="WP_013839577.1">
    <property type="nucleotide sequence ID" value="NC_015588.1"/>
</dbReference>
<keyword evidence="2" id="KW-0472">Membrane</keyword>
<dbReference type="AlphaFoldDB" id="F6FSM4"/>
<feature type="compositionally biased region" description="Low complexity" evidence="1">
    <location>
        <begin position="196"/>
        <end position="212"/>
    </location>
</feature>
<feature type="transmembrane region" description="Helical" evidence="2">
    <location>
        <begin position="251"/>
        <end position="272"/>
    </location>
</feature>
<dbReference type="eggNOG" id="ENOG5030NPC">
    <property type="taxonomic scope" value="Bacteria"/>
</dbReference>
<protein>
    <recommendedName>
        <fullName evidence="6">LPXTG-motif cell wall anchor domain protein</fullName>
    </recommendedName>
</protein>
<dbReference type="Proteomes" id="UP000009236">
    <property type="component" value="Chromosome"/>
</dbReference>
<feature type="region of interest" description="Disordered" evidence="1">
    <location>
        <begin position="27"/>
        <end position="51"/>
    </location>
</feature>